<organism evidence="2 3">
    <name type="scientific">Silicimonas algicola</name>
    <dbReference type="NCBI Taxonomy" id="1826607"/>
    <lineage>
        <taxon>Bacteria</taxon>
        <taxon>Pseudomonadati</taxon>
        <taxon>Pseudomonadota</taxon>
        <taxon>Alphaproteobacteria</taxon>
        <taxon>Rhodobacterales</taxon>
        <taxon>Paracoccaceae</taxon>
    </lineage>
</organism>
<dbReference type="RefSeq" id="WP_109757469.1">
    <property type="nucleotide sequence ID" value="NZ_CP034588.1"/>
</dbReference>
<proteinExistence type="predicted"/>
<gene>
    <name evidence="2" type="ORF">C8D95_101408</name>
</gene>
<feature type="compositionally biased region" description="Acidic residues" evidence="1">
    <location>
        <begin position="88"/>
        <end position="102"/>
    </location>
</feature>
<evidence type="ECO:0000256" key="1">
    <source>
        <dbReference type="SAM" id="MobiDB-lite"/>
    </source>
</evidence>
<dbReference type="EMBL" id="QGGV01000001">
    <property type="protein sequence ID" value="PWK58594.1"/>
    <property type="molecule type" value="Genomic_DNA"/>
</dbReference>
<feature type="region of interest" description="Disordered" evidence="1">
    <location>
        <begin position="80"/>
        <end position="102"/>
    </location>
</feature>
<dbReference type="Proteomes" id="UP000245390">
    <property type="component" value="Unassembled WGS sequence"/>
</dbReference>
<keyword evidence="3" id="KW-1185">Reference proteome</keyword>
<comment type="caution">
    <text evidence="2">The sequence shown here is derived from an EMBL/GenBank/DDBJ whole genome shotgun (WGS) entry which is preliminary data.</text>
</comment>
<name>A0A316GCJ4_9RHOB</name>
<protein>
    <submittedName>
        <fullName evidence="2">Uncharacterized protein</fullName>
    </submittedName>
</protein>
<evidence type="ECO:0000313" key="2">
    <source>
        <dbReference type="EMBL" id="PWK58594.1"/>
    </source>
</evidence>
<sequence length="171" mass="19192">MTVFARDDALDAFLAHLGAPLGELAPAEAVRLMLDFYAEVTAKGVVDDEHDGDMLLFQWGVPRRRPEVFLVNMTRQLIYPLDEPGSTEPDDDDDGWDDKDLDDEGETEIWQLRLDYEIAADEALTGLGRGDIWCRTRDDLMTFRDEVLGTEAFRALEDHPVSASDVDFGAV</sequence>
<dbReference type="OrthoDB" id="8232181at2"/>
<accession>A0A316GCJ4</accession>
<reference evidence="2 3" key="1">
    <citation type="submission" date="2018-05" db="EMBL/GenBank/DDBJ databases">
        <title>Genomic Encyclopedia of Type Strains, Phase IV (KMG-IV): sequencing the most valuable type-strain genomes for metagenomic binning, comparative biology and taxonomic classification.</title>
        <authorList>
            <person name="Goeker M."/>
        </authorList>
    </citation>
    <scope>NUCLEOTIDE SEQUENCE [LARGE SCALE GENOMIC DNA]</scope>
    <source>
        <strain evidence="2 3">DSM 103371</strain>
    </source>
</reference>
<dbReference type="KEGG" id="salo:EF888_03480"/>
<evidence type="ECO:0000313" key="3">
    <source>
        <dbReference type="Proteomes" id="UP000245390"/>
    </source>
</evidence>
<dbReference type="AlphaFoldDB" id="A0A316GCJ4"/>